<organism evidence="1">
    <name type="scientific">Anguilla anguilla</name>
    <name type="common">European freshwater eel</name>
    <name type="synonym">Muraena anguilla</name>
    <dbReference type="NCBI Taxonomy" id="7936"/>
    <lineage>
        <taxon>Eukaryota</taxon>
        <taxon>Metazoa</taxon>
        <taxon>Chordata</taxon>
        <taxon>Craniata</taxon>
        <taxon>Vertebrata</taxon>
        <taxon>Euteleostomi</taxon>
        <taxon>Actinopterygii</taxon>
        <taxon>Neopterygii</taxon>
        <taxon>Teleostei</taxon>
        <taxon>Anguilliformes</taxon>
        <taxon>Anguillidae</taxon>
        <taxon>Anguilla</taxon>
    </lineage>
</organism>
<name>A0A0E9UTB4_ANGAN</name>
<evidence type="ECO:0000313" key="1">
    <source>
        <dbReference type="EMBL" id="JAH69057.1"/>
    </source>
</evidence>
<sequence>MRKSSTFACHCTCTASRKPHNWHRRLCKNYNNKKCAEESVIQFMR</sequence>
<dbReference type="EMBL" id="GBXM01039520">
    <property type="protein sequence ID" value="JAH69057.1"/>
    <property type="molecule type" value="Transcribed_RNA"/>
</dbReference>
<proteinExistence type="predicted"/>
<dbReference type="AlphaFoldDB" id="A0A0E9UTB4"/>
<protein>
    <submittedName>
        <fullName evidence="1">Uncharacterized protein</fullName>
    </submittedName>
</protein>
<reference evidence="1" key="2">
    <citation type="journal article" date="2015" name="Fish Shellfish Immunol.">
        <title>Early steps in the European eel (Anguilla anguilla)-Vibrio vulnificus interaction in the gills: Role of the RtxA13 toxin.</title>
        <authorList>
            <person name="Callol A."/>
            <person name="Pajuelo D."/>
            <person name="Ebbesson L."/>
            <person name="Teles M."/>
            <person name="MacKenzie S."/>
            <person name="Amaro C."/>
        </authorList>
    </citation>
    <scope>NUCLEOTIDE SEQUENCE</scope>
</reference>
<accession>A0A0E9UTB4</accession>
<reference evidence="1" key="1">
    <citation type="submission" date="2014-11" db="EMBL/GenBank/DDBJ databases">
        <authorList>
            <person name="Amaro Gonzalez C."/>
        </authorList>
    </citation>
    <scope>NUCLEOTIDE SEQUENCE</scope>
</reference>